<dbReference type="InterPro" id="IPR046960">
    <property type="entry name" value="PPR_At4g14850-like_plant"/>
</dbReference>
<dbReference type="InterPro" id="IPR011990">
    <property type="entry name" value="TPR-like_helical_dom_sf"/>
</dbReference>
<feature type="repeat" description="PPR" evidence="3">
    <location>
        <begin position="111"/>
        <end position="145"/>
    </location>
</feature>
<dbReference type="PANTHER" id="PTHR47926:SF519">
    <property type="entry name" value="DYW DOMAIN-CONTAINING PROTEIN"/>
    <property type="match status" value="1"/>
</dbReference>
<feature type="domain" description="DYW" evidence="4">
    <location>
        <begin position="696"/>
        <end position="788"/>
    </location>
</feature>
<evidence type="ECO:0000256" key="1">
    <source>
        <dbReference type="ARBA" id="ARBA00006643"/>
    </source>
</evidence>
<feature type="repeat" description="PPR" evidence="3">
    <location>
        <begin position="378"/>
        <end position="413"/>
    </location>
</feature>
<dbReference type="PANTHER" id="PTHR47926">
    <property type="entry name" value="PENTATRICOPEPTIDE REPEAT-CONTAINING PROTEIN"/>
    <property type="match status" value="1"/>
</dbReference>
<evidence type="ECO:0000313" key="5">
    <source>
        <dbReference type="EMBL" id="CAI9104244.1"/>
    </source>
</evidence>
<evidence type="ECO:0000259" key="4">
    <source>
        <dbReference type="Pfam" id="PF14432"/>
    </source>
</evidence>
<dbReference type="GO" id="GO:0008270">
    <property type="term" value="F:zinc ion binding"/>
    <property type="evidence" value="ECO:0007669"/>
    <property type="project" value="InterPro"/>
</dbReference>
<dbReference type="InterPro" id="IPR046848">
    <property type="entry name" value="E_motif"/>
</dbReference>
<name>A0AAV1DB66_OLDCO</name>
<dbReference type="NCBIfam" id="TIGR00756">
    <property type="entry name" value="PPR"/>
    <property type="match status" value="6"/>
</dbReference>
<organism evidence="5 6">
    <name type="scientific">Oldenlandia corymbosa var. corymbosa</name>
    <dbReference type="NCBI Taxonomy" id="529605"/>
    <lineage>
        <taxon>Eukaryota</taxon>
        <taxon>Viridiplantae</taxon>
        <taxon>Streptophyta</taxon>
        <taxon>Embryophyta</taxon>
        <taxon>Tracheophyta</taxon>
        <taxon>Spermatophyta</taxon>
        <taxon>Magnoliopsida</taxon>
        <taxon>eudicotyledons</taxon>
        <taxon>Gunneridae</taxon>
        <taxon>Pentapetalae</taxon>
        <taxon>asterids</taxon>
        <taxon>lamiids</taxon>
        <taxon>Gentianales</taxon>
        <taxon>Rubiaceae</taxon>
        <taxon>Rubioideae</taxon>
        <taxon>Spermacoceae</taxon>
        <taxon>Hedyotis-Oldenlandia complex</taxon>
        <taxon>Oldenlandia</taxon>
    </lineage>
</organism>
<evidence type="ECO:0000256" key="2">
    <source>
        <dbReference type="ARBA" id="ARBA00022737"/>
    </source>
</evidence>
<dbReference type="FunFam" id="1.25.40.10:FF:000442">
    <property type="entry name" value="Pentatricopeptide repeat-containing protein At3g49710"/>
    <property type="match status" value="1"/>
</dbReference>
<dbReference type="Proteomes" id="UP001161247">
    <property type="component" value="Chromosome 4"/>
</dbReference>
<protein>
    <submittedName>
        <fullName evidence="5">OLC1v1002876C1</fullName>
    </submittedName>
</protein>
<dbReference type="Pfam" id="PF20431">
    <property type="entry name" value="E_motif"/>
    <property type="match status" value="1"/>
</dbReference>
<dbReference type="Pfam" id="PF14432">
    <property type="entry name" value="DYW_deaminase"/>
    <property type="match status" value="1"/>
</dbReference>
<feature type="repeat" description="PPR" evidence="3">
    <location>
        <begin position="80"/>
        <end position="110"/>
    </location>
</feature>
<sequence>MANAGDRVICGVAESHHYISLLQTSLKIKDPFSTKSIHAQIIKSGLHLGLFVVNNLINVYAKLGYTSDASKVFDELPVKNISSWNTILSAYTRGGMISEAVSFFNKMPDRDSVSWTTMIVSYNRSGFWDDALRLFSKMVSSQVLPNQYTFTNVLGSCGAIRELDVGKMVHSFVIKLGFVDNVAVANSLLNMYAKSRSANAAKMVFESIPLKDVSSWNGMISLHMQSGEVDLALTLFEQMKERDIVSWNLLITGCNQHGFDVKALEIFSTMLKDTKIIPDRYALASALSACASTKNVSVGRQIHGHIVRTSFNTSGAVGNALICMYSRCGCVENAHRIVIQTGRSNLNVIAFTALLDGYVKLGDINPARQIFDSLAERDVVVWTAMLVGYVQNGSHNEAMALFRLMMIRDGEKPNSYTLAAILSSISSLASLNHGKQIHAVAIRILEASPASLDNALINMYAKAGNILYAKKIFSLSHQRKDAISWTSMIIALAQHGLAKEAIHLFENMLECDSKPDHITYVGVFSACTHAGLVEDGRRYYKMMQEVHDIVPTSSHCACMIDLLGRAGLLHEALEFIEKMPVEPDAIAWGSLLAACKIHKNAELAKVAAENLLKIDPDNGGAYSALANAYSACGRWREAAGVRKSMKLKQVKKEQGFSWIQIKNEVHAFGVEDGLHPQRDAIYQLMEKIWKEIKKMGYIPDTDSVLHDLDPELKEQILKHHSEKLAIAFGLLNTPENATLRIMKNLRVCNDCHSAIKFISKLVNREIILRDATRFHHFQGGVCSCRDYW</sequence>
<dbReference type="Pfam" id="PF13041">
    <property type="entry name" value="PPR_2"/>
    <property type="match status" value="3"/>
</dbReference>
<dbReference type="Gene3D" id="1.25.40.10">
    <property type="entry name" value="Tetratricopeptide repeat domain"/>
    <property type="match status" value="5"/>
</dbReference>
<evidence type="ECO:0000313" key="6">
    <source>
        <dbReference type="Proteomes" id="UP001161247"/>
    </source>
</evidence>
<dbReference type="PROSITE" id="PS51375">
    <property type="entry name" value="PPR"/>
    <property type="match status" value="6"/>
</dbReference>
<feature type="repeat" description="PPR" evidence="3">
    <location>
        <begin position="212"/>
        <end position="246"/>
    </location>
</feature>
<proteinExistence type="inferred from homology"/>
<reference evidence="5" key="1">
    <citation type="submission" date="2023-03" db="EMBL/GenBank/DDBJ databases">
        <authorList>
            <person name="Julca I."/>
        </authorList>
    </citation>
    <scope>NUCLEOTIDE SEQUENCE</scope>
</reference>
<dbReference type="GO" id="GO:0009451">
    <property type="term" value="P:RNA modification"/>
    <property type="evidence" value="ECO:0007669"/>
    <property type="project" value="InterPro"/>
</dbReference>
<feature type="repeat" description="PPR" evidence="3">
    <location>
        <begin position="347"/>
        <end position="377"/>
    </location>
</feature>
<gene>
    <name evidence="5" type="ORF">OLC1_LOCUS13210</name>
</gene>
<feature type="repeat" description="PPR" evidence="3">
    <location>
        <begin position="481"/>
        <end position="515"/>
    </location>
</feature>
<keyword evidence="2" id="KW-0677">Repeat</keyword>
<dbReference type="Pfam" id="PF01535">
    <property type="entry name" value="PPR"/>
    <property type="match status" value="6"/>
</dbReference>
<dbReference type="InterPro" id="IPR032867">
    <property type="entry name" value="DYW_dom"/>
</dbReference>
<keyword evidence="6" id="KW-1185">Reference proteome</keyword>
<evidence type="ECO:0000256" key="3">
    <source>
        <dbReference type="PROSITE-ProRule" id="PRU00708"/>
    </source>
</evidence>
<accession>A0AAV1DB66</accession>
<dbReference type="SUPFAM" id="SSF48452">
    <property type="entry name" value="TPR-like"/>
    <property type="match status" value="1"/>
</dbReference>
<comment type="similarity">
    <text evidence="1">Belongs to the PPR family. PCMP-H subfamily.</text>
</comment>
<dbReference type="EMBL" id="OX459121">
    <property type="protein sequence ID" value="CAI9104244.1"/>
    <property type="molecule type" value="Genomic_DNA"/>
</dbReference>
<dbReference type="FunFam" id="1.25.40.10:FF:002598">
    <property type="entry name" value="Pentatricopeptide repeat-containing protein At2g22070"/>
    <property type="match status" value="1"/>
</dbReference>
<dbReference type="GO" id="GO:0003723">
    <property type="term" value="F:RNA binding"/>
    <property type="evidence" value="ECO:0007669"/>
    <property type="project" value="InterPro"/>
</dbReference>
<dbReference type="FunFam" id="1.25.40.10:FF:001162">
    <property type="entry name" value="Pentatricopeptide repeat-containing protein"/>
    <property type="match status" value="1"/>
</dbReference>
<dbReference type="AlphaFoldDB" id="A0AAV1DB66"/>
<dbReference type="InterPro" id="IPR002885">
    <property type="entry name" value="PPR_rpt"/>
</dbReference>